<evidence type="ECO:0000256" key="1">
    <source>
        <dbReference type="SAM" id="MobiDB-lite"/>
    </source>
</evidence>
<keyword evidence="3" id="KW-1185">Reference proteome</keyword>
<protein>
    <submittedName>
        <fullName evidence="2">Unnamed protein product</fullName>
    </submittedName>
</protein>
<accession>A0A9W6TS28</accession>
<gene>
    <name evidence="2" type="ORF">Pfra01_000178200</name>
</gene>
<feature type="region of interest" description="Disordered" evidence="1">
    <location>
        <begin position="61"/>
        <end position="81"/>
    </location>
</feature>
<dbReference type="Proteomes" id="UP001165121">
    <property type="component" value="Unassembled WGS sequence"/>
</dbReference>
<evidence type="ECO:0000313" key="2">
    <source>
        <dbReference type="EMBL" id="GMF18857.1"/>
    </source>
</evidence>
<dbReference type="AlphaFoldDB" id="A0A9W6TS28"/>
<dbReference type="EMBL" id="BSXT01000143">
    <property type="protein sequence ID" value="GMF18857.1"/>
    <property type="molecule type" value="Genomic_DNA"/>
</dbReference>
<comment type="caution">
    <text evidence="2">The sequence shown here is derived from an EMBL/GenBank/DDBJ whole genome shotgun (WGS) entry which is preliminary data.</text>
</comment>
<organism evidence="2 3">
    <name type="scientific">Phytophthora fragariaefolia</name>
    <dbReference type="NCBI Taxonomy" id="1490495"/>
    <lineage>
        <taxon>Eukaryota</taxon>
        <taxon>Sar</taxon>
        <taxon>Stramenopiles</taxon>
        <taxon>Oomycota</taxon>
        <taxon>Peronosporomycetes</taxon>
        <taxon>Peronosporales</taxon>
        <taxon>Peronosporaceae</taxon>
        <taxon>Phytophthora</taxon>
    </lineage>
</organism>
<sequence length="108" mass="11936">MFKNLKAVELLFRHFAIPPFRHALIADNWQLSMIDGQEEPEFENKPVASTLAALAKGKTNSSDVNKLMGSSSGIPTDAEMPPVSPARYESCLQLVEEYCNTSHLQTAI</sequence>
<name>A0A9W6TS28_9STRA</name>
<reference evidence="2" key="1">
    <citation type="submission" date="2023-04" db="EMBL/GenBank/DDBJ databases">
        <title>Phytophthora fragariaefolia NBRC 109709.</title>
        <authorList>
            <person name="Ichikawa N."/>
            <person name="Sato H."/>
            <person name="Tonouchi N."/>
        </authorList>
    </citation>
    <scope>NUCLEOTIDE SEQUENCE</scope>
    <source>
        <strain evidence="2">NBRC 109709</strain>
    </source>
</reference>
<proteinExistence type="predicted"/>
<feature type="compositionally biased region" description="Polar residues" evidence="1">
    <location>
        <begin position="61"/>
        <end position="74"/>
    </location>
</feature>
<evidence type="ECO:0000313" key="3">
    <source>
        <dbReference type="Proteomes" id="UP001165121"/>
    </source>
</evidence>